<dbReference type="PANTHER" id="PTHR13036">
    <property type="entry name" value="BETA1,4 MANNOSYLTRANSFERASE"/>
    <property type="match status" value="1"/>
</dbReference>
<sequence length="502" mass="56926">MALSEKGIDAEYVKEQLKKKQNSRMDVRRQQALVMVMGDIGHSPRMQYHVASLSKSSFDVDVLAFRHSEPRAEILKDPAVQIRAIKDVPRACRQLPKLLYYPVKVLWLIVSIFAAMWKARKPDLILIQNPPTIPVVFCAFLANYFWQAAVVIDWHNYSHSIIALGNKKTSTLQRVMVSLTEYAESITARYADANICVTKAMAVDMLKRWQVRVTTLYDRPPSDFDQFGNMEGRHYLFTKLGSFSPVFRSPIPPSSGTETVFTRKAPGEAAELRDDRPALLVSSTSWTEDEDFGLLFDALKLYDQEAQRNAQLPKVLLVVTGKGPLKEFYMNKVREENFRSVSITSLWLDSADYPRLLGCADLGVSLHFSSSGLDLPMKVVDMFGCGLPVCAVTYTCIRELVEPNKNGLLFSTPEQLCLQLQQLLEGFPITKSSLLSDLRTHVRQFRETTWHSNWTSVFEPIVQSSVQERKKQLVDVKTRWMYIGVAVILFGVAIKISIGIFL</sequence>
<proteinExistence type="predicted"/>
<evidence type="ECO:0000256" key="3">
    <source>
        <dbReference type="ARBA" id="ARBA00022676"/>
    </source>
</evidence>
<dbReference type="GO" id="GO:0000030">
    <property type="term" value="F:mannosyltransferase activity"/>
    <property type="evidence" value="ECO:0007669"/>
    <property type="project" value="InterPro"/>
</dbReference>
<comment type="caution">
    <text evidence="11">The sequence shown here is derived from an EMBL/GenBank/DDBJ whole genome shotgun (WGS) entry which is preliminary data.</text>
</comment>
<evidence type="ECO:0000313" key="11">
    <source>
        <dbReference type="EMBL" id="GAU93055.1"/>
    </source>
</evidence>
<keyword evidence="8 9" id="KW-0472">Membrane</keyword>
<dbReference type="InterPro" id="IPR026051">
    <property type="entry name" value="ALG1-like"/>
</dbReference>
<dbReference type="STRING" id="947166.A0A1D1UX91"/>
<evidence type="ECO:0000256" key="2">
    <source>
        <dbReference type="ARBA" id="ARBA00004922"/>
    </source>
</evidence>
<comment type="subcellular location">
    <subcellularLocation>
        <location evidence="1">Endoplasmic reticulum membrane</location>
        <topology evidence="1">Single-pass membrane protein</topology>
    </subcellularLocation>
</comment>
<dbReference type="EMBL" id="BDGG01000002">
    <property type="protein sequence ID" value="GAU93055.1"/>
    <property type="molecule type" value="Genomic_DNA"/>
</dbReference>
<keyword evidence="4" id="KW-0808">Transferase</keyword>
<keyword evidence="12" id="KW-1185">Reference proteome</keyword>
<evidence type="ECO:0000256" key="5">
    <source>
        <dbReference type="ARBA" id="ARBA00022692"/>
    </source>
</evidence>
<name>A0A1D1UX91_RAMVA</name>
<gene>
    <name evidence="11" type="primary">RvY_05046-1</name>
    <name evidence="11" type="synonym">RvY_05046.1</name>
    <name evidence="11" type="ORF">RvY_05046</name>
</gene>
<dbReference type="Proteomes" id="UP000186922">
    <property type="component" value="Unassembled WGS sequence"/>
</dbReference>
<feature type="transmembrane region" description="Helical" evidence="9">
    <location>
        <begin position="480"/>
        <end position="501"/>
    </location>
</feature>
<evidence type="ECO:0000256" key="1">
    <source>
        <dbReference type="ARBA" id="ARBA00004389"/>
    </source>
</evidence>
<comment type="pathway">
    <text evidence="2">Protein modification; protein glycosylation.</text>
</comment>
<feature type="transmembrane region" description="Helical" evidence="9">
    <location>
        <begin position="98"/>
        <end position="117"/>
    </location>
</feature>
<organism evidence="11 12">
    <name type="scientific">Ramazzottius varieornatus</name>
    <name type="common">Water bear</name>
    <name type="synonym">Tardigrade</name>
    <dbReference type="NCBI Taxonomy" id="947166"/>
    <lineage>
        <taxon>Eukaryota</taxon>
        <taxon>Metazoa</taxon>
        <taxon>Ecdysozoa</taxon>
        <taxon>Tardigrada</taxon>
        <taxon>Eutardigrada</taxon>
        <taxon>Parachela</taxon>
        <taxon>Hypsibioidea</taxon>
        <taxon>Ramazzottiidae</taxon>
        <taxon>Ramazzottius</taxon>
    </lineage>
</organism>
<reference evidence="11 12" key="1">
    <citation type="journal article" date="2016" name="Nat. Commun.">
        <title>Extremotolerant tardigrade genome and improved radiotolerance of human cultured cells by tardigrade-unique protein.</title>
        <authorList>
            <person name="Hashimoto T."/>
            <person name="Horikawa D.D."/>
            <person name="Saito Y."/>
            <person name="Kuwahara H."/>
            <person name="Kozuka-Hata H."/>
            <person name="Shin-I T."/>
            <person name="Minakuchi Y."/>
            <person name="Ohishi K."/>
            <person name="Motoyama A."/>
            <person name="Aizu T."/>
            <person name="Enomoto A."/>
            <person name="Kondo K."/>
            <person name="Tanaka S."/>
            <person name="Hara Y."/>
            <person name="Koshikawa S."/>
            <person name="Sagara H."/>
            <person name="Miura T."/>
            <person name="Yokobori S."/>
            <person name="Miyagawa K."/>
            <person name="Suzuki Y."/>
            <person name="Kubo T."/>
            <person name="Oyama M."/>
            <person name="Kohara Y."/>
            <person name="Fujiyama A."/>
            <person name="Arakawa K."/>
            <person name="Katayama T."/>
            <person name="Toyoda A."/>
            <person name="Kunieda T."/>
        </authorList>
    </citation>
    <scope>NUCLEOTIDE SEQUENCE [LARGE SCALE GENOMIC DNA]</scope>
    <source>
        <strain evidence="11 12">YOKOZUNA-1</strain>
    </source>
</reference>
<keyword evidence="3" id="KW-0328">Glycosyltransferase</keyword>
<protein>
    <recommendedName>
        <fullName evidence="10">Glycosyltransferase subfamily 4-like N-terminal domain-containing protein</fullName>
    </recommendedName>
</protein>
<evidence type="ECO:0000313" key="12">
    <source>
        <dbReference type="Proteomes" id="UP000186922"/>
    </source>
</evidence>
<dbReference type="Gene3D" id="3.40.50.2000">
    <property type="entry name" value="Glycogen Phosphorylase B"/>
    <property type="match status" value="2"/>
</dbReference>
<dbReference type="GO" id="GO:0005789">
    <property type="term" value="C:endoplasmic reticulum membrane"/>
    <property type="evidence" value="ECO:0007669"/>
    <property type="project" value="UniProtKB-SubCell"/>
</dbReference>
<dbReference type="Pfam" id="PF13692">
    <property type="entry name" value="Glyco_trans_1_4"/>
    <property type="match status" value="1"/>
</dbReference>
<dbReference type="SUPFAM" id="SSF53756">
    <property type="entry name" value="UDP-Glycosyltransferase/glycogen phosphorylase"/>
    <property type="match status" value="1"/>
</dbReference>
<evidence type="ECO:0000256" key="9">
    <source>
        <dbReference type="SAM" id="Phobius"/>
    </source>
</evidence>
<keyword evidence="6" id="KW-0256">Endoplasmic reticulum</keyword>
<evidence type="ECO:0000256" key="6">
    <source>
        <dbReference type="ARBA" id="ARBA00022824"/>
    </source>
</evidence>
<dbReference type="PANTHER" id="PTHR13036:SF0">
    <property type="entry name" value="CHITOBIOSYLDIPHOSPHODOLICHOL BETA-MANNOSYLTRANSFERASE"/>
    <property type="match status" value="1"/>
</dbReference>
<accession>A0A1D1UX91</accession>
<evidence type="ECO:0000256" key="7">
    <source>
        <dbReference type="ARBA" id="ARBA00022989"/>
    </source>
</evidence>
<keyword evidence="5 9" id="KW-0812">Transmembrane</keyword>
<dbReference type="Pfam" id="PF13579">
    <property type="entry name" value="Glyco_trans_4_4"/>
    <property type="match status" value="1"/>
</dbReference>
<evidence type="ECO:0000256" key="8">
    <source>
        <dbReference type="ARBA" id="ARBA00023136"/>
    </source>
</evidence>
<feature type="domain" description="Glycosyltransferase subfamily 4-like N-terminal" evidence="10">
    <location>
        <begin position="43"/>
        <end position="211"/>
    </location>
</feature>
<dbReference type="AlphaFoldDB" id="A0A1D1UX91"/>
<keyword evidence="7 9" id="KW-1133">Transmembrane helix</keyword>
<evidence type="ECO:0000259" key="10">
    <source>
        <dbReference type="Pfam" id="PF13579"/>
    </source>
</evidence>
<dbReference type="InterPro" id="IPR028098">
    <property type="entry name" value="Glyco_trans_4-like_N"/>
</dbReference>
<evidence type="ECO:0000256" key="4">
    <source>
        <dbReference type="ARBA" id="ARBA00022679"/>
    </source>
</evidence>
<feature type="transmembrane region" description="Helical" evidence="9">
    <location>
        <begin position="132"/>
        <end position="152"/>
    </location>
</feature>
<dbReference type="OrthoDB" id="614844at2759"/>